<dbReference type="InterPro" id="IPR021256">
    <property type="entry name" value="DUF2808"/>
</dbReference>
<dbReference type="OrthoDB" id="574511at2"/>
<keyword evidence="3" id="KW-1185">Reference proteome</keyword>
<geneLocation type="plasmid" evidence="2 3">
    <name>pOSC7112.01</name>
</geneLocation>
<keyword evidence="1" id="KW-0732">Signal</keyword>
<dbReference type="EMBL" id="CP003615">
    <property type="protein sequence ID" value="AFZ10433.1"/>
    <property type="molecule type" value="Genomic_DNA"/>
</dbReference>
<gene>
    <name evidence="2" type="ORF">Osc7112_6257</name>
</gene>
<protein>
    <recommendedName>
        <fullName evidence="4">DUF2808 domain-containing protein</fullName>
    </recommendedName>
</protein>
<reference evidence="2 3" key="1">
    <citation type="submission" date="2012-05" db="EMBL/GenBank/DDBJ databases">
        <title>Finished plasmid 1 of genome of Oscillatoria sp. PCC 7112.</title>
        <authorList>
            <consortium name="US DOE Joint Genome Institute"/>
            <person name="Gugger M."/>
            <person name="Coursin T."/>
            <person name="Rippka R."/>
            <person name="Tandeau De Marsac N."/>
            <person name="Huntemann M."/>
            <person name="Wei C.-L."/>
            <person name="Han J."/>
            <person name="Detter J.C."/>
            <person name="Han C."/>
            <person name="Tapia R."/>
            <person name="Davenport K."/>
            <person name="Daligault H."/>
            <person name="Erkkila T."/>
            <person name="Gu W."/>
            <person name="Munk A.C.C."/>
            <person name="Teshima H."/>
            <person name="Xu Y."/>
            <person name="Chain P."/>
            <person name="Chen A."/>
            <person name="Krypides N."/>
            <person name="Mavromatis K."/>
            <person name="Markowitz V."/>
            <person name="Szeto E."/>
            <person name="Ivanova N."/>
            <person name="Mikhailova N."/>
            <person name="Ovchinnikova G."/>
            <person name="Pagani I."/>
            <person name="Pati A."/>
            <person name="Goodwin L."/>
            <person name="Peters L."/>
            <person name="Pitluck S."/>
            <person name="Woyke T."/>
            <person name="Kerfeld C."/>
        </authorList>
    </citation>
    <scope>NUCLEOTIDE SEQUENCE [LARGE SCALE GENOMIC DNA]</scope>
    <source>
        <strain evidence="2 3">PCC 7112</strain>
        <plasmid evidence="2 3">pOSC7112.01</plasmid>
    </source>
</reference>
<keyword evidence="2" id="KW-0614">Plasmid</keyword>
<evidence type="ECO:0000256" key="1">
    <source>
        <dbReference type="SAM" id="SignalP"/>
    </source>
</evidence>
<accession>K9VQR3</accession>
<evidence type="ECO:0008006" key="4">
    <source>
        <dbReference type="Google" id="ProtNLM"/>
    </source>
</evidence>
<feature type="chain" id="PRO_5003936994" description="DUF2808 domain-containing protein" evidence="1">
    <location>
        <begin position="24"/>
        <end position="158"/>
    </location>
</feature>
<sequence length="158" mass="17109">MRTLIYAAVLALSATALVPAVHANTRTGAENFPHIDSSVQFPETKARIVRHTFRLKIPQGSRAISQLKISVPAGLIVRDDISISDHSGRKIDTNVSVNSNQVILTFSQPVSPGTTIKIAMNKVRISGVSTAWLYQVAAKFVGDDAEIPLGMARVRSYL</sequence>
<dbReference type="AlphaFoldDB" id="K9VQR3"/>
<name>K9VQR3_9CYAN</name>
<dbReference type="RefSeq" id="WP_015211608.1">
    <property type="nucleotide sequence ID" value="NC_019763.1"/>
</dbReference>
<evidence type="ECO:0000313" key="2">
    <source>
        <dbReference type="EMBL" id="AFZ10433.1"/>
    </source>
</evidence>
<dbReference type="HOGENOM" id="CLU_129324_0_0_3"/>
<dbReference type="Proteomes" id="UP000010478">
    <property type="component" value="Plasmid pOSC7112.01"/>
</dbReference>
<organism evidence="2 3">
    <name type="scientific">Phormidium nigroviride PCC 7112</name>
    <dbReference type="NCBI Taxonomy" id="179408"/>
    <lineage>
        <taxon>Bacteria</taxon>
        <taxon>Bacillati</taxon>
        <taxon>Cyanobacteriota</taxon>
        <taxon>Cyanophyceae</taxon>
        <taxon>Oscillatoriophycideae</taxon>
        <taxon>Oscillatoriales</taxon>
        <taxon>Oscillatoriaceae</taxon>
        <taxon>Phormidium</taxon>
    </lineage>
</organism>
<proteinExistence type="predicted"/>
<dbReference type="KEGG" id="oni:Osc7112_6257"/>
<evidence type="ECO:0000313" key="3">
    <source>
        <dbReference type="Proteomes" id="UP000010478"/>
    </source>
</evidence>
<feature type="signal peptide" evidence="1">
    <location>
        <begin position="1"/>
        <end position="23"/>
    </location>
</feature>
<dbReference type="Pfam" id="PF10989">
    <property type="entry name" value="DUF2808"/>
    <property type="match status" value="1"/>
</dbReference>